<evidence type="ECO:0000313" key="1">
    <source>
        <dbReference type="EMBL" id="MFC7380944.1"/>
    </source>
</evidence>
<comment type="caution">
    <text evidence="1">The sequence shown here is derived from an EMBL/GenBank/DDBJ whole genome shotgun (WGS) entry which is preliminary data.</text>
</comment>
<dbReference type="Gene3D" id="3.40.830.10">
    <property type="entry name" value="LigB-like"/>
    <property type="match status" value="2"/>
</dbReference>
<gene>
    <name evidence="1" type="ORF">ACFQSB_01920</name>
</gene>
<organism evidence="1 2">
    <name type="scientific">Sphaerisporangium rhizosphaerae</name>
    <dbReference type="NCBI Taxonomy" id="2269375"/>
    <lineage>
        <taxon>Bacteria</taxon>
        <taxon>Bacillati</taxon>
        <taxon>Actinomycetota</taxon>
        <taxon>Actinomycetes</taxon>
        <taxon>Streptosporangiales</taxon>
        <taxon>Streptosporangiaceae</taxon>
        <taxon>Sphaerisporangium</taxon>
    </lineage>
</organism>
<reference evidence="2" key="1">
    <citation type="journal article" date="2019" name="Int. J. Syst. Evol. Microbiol.">
        <title>The Global Catalogue of Microorganisms (GCM) 10K type strain sequencing project: providing services to taxonomists for standard genome sequencing and annotation.</title>
        <authorList>
            <consortium name="The Broad Institute Genomics Platform"/>
            <consortium name="The Broad Institute Genome Sequencing Center for Infectious Disease"/>
            <person name="Wu L."/>
            <person name="Ma J."/>
        </authorList>
    </citation>
    <scope>NUCLEOTIDE SEQUENCE [LARGE SCALE GENOMIC DNA]</scope>
    <source>
        <strain evidence="2">CECT 7649</strain>
    </source>
</reference>
<dbReference type="SUPFAM" id="SSF53213">
    <property type="entry name" value="LigB-like"/>
    <property type="match status" value="1"/>
</dbReference>
<protein>
    <recommendedName>
        <fullName evidence="3">Extradiol ring-cleavage dioxygenase class III enzyme subunit B domain-containing protein</fullName>
    </recommendedName>
</protein>
<proteinExistence type="predicted"/>
<dbReference type="EMBL" id="JBHTCG010000001">
    <property type="protein sequence ID" value="MFC7380944.1"/>
    <property type="molecule type" value="Genomic_DNA"/>
</dbReference>
<name>A0ABW2NVW3_9ACTN</name>
<dbReference type="Proteomes" id="UP001596496">
    <property type="component" value="Unassembled WGS sequence"/>
</dbReference>
<accession>A0ABW2NVW3</accession>
<sequence>MLVAAAVCPHPPLIAPELAGAAAPELDGLREACVSALRSLAEAAPDVLIAVGAAEEIAEPVAYGPDAAGSLAPWGADVRTGAGTPVLPLSLTVGRLLADLAGAGPVAGYQAVPSGSSPQECLRAGAELAGRAGRVGLLVMGDGSAKLTVKSPGYHDPRAEAYDEALARALCGADARALAALDAAEAAELWVAGRAAFQVLAGAAGEARPRGELLYHDAPYGVGYLVARWSLG</sequence>
<dbReference type="RefSeq" id="WP_380823925.1">
    <property type="nucleotide sequence ID" value="NZ_JBHTCG010000001.1"/>
</dbReference>
<evidence type="ECO:0008006" key="3">
    <source>
        <dbReference type="Google" id="ProtNLM"/>
    </source>
</evidence>
<evidence type="ECO:0000313" key="2">
    <source>
        <dbReference type="Proteomes" id="UP001596496"/>
    </source>
</evidence>
<keyword evidence="2" id="KW-1185">Reference proteome</keyword>